<accession>A0ABT0YF98</accession>
<evidence type="ECO:0008006" key="4">
    <source>
        <dbReference type="Google" id="ProtNLM"/>
    </source>
</evidence>
<dbReference type="EMBL" id="JAMQOL010000082">
    <property type="protein sequence ID" value="MCM4084729.1"/>
    <property type="molecule type" value="Genomic_DNA"/>
</dbReference>
<keyword evidence="3" id="KW-1185">Reference proteome</keyword>
<name>A0ABT0YF98_9ACTN</name>
<evidence type="ECO:0000256" key="1">
    <source>
        <dbReference type="SAM" id="MobiDB-lite"/>
    </source>
</evidence>
<feature type="region of interest" description="Disordered" evidence="1">
    <location>
        <begin position="85"/>
        <end position="111"/>
    </location>
</feature>
<feature type="compositionally biased region" description="Basic and acidic residues" evidence="1">
    <location>
        <begin position="10"/>
        <end position="25"/>
    </location>
</feature>
<protein>
    <recommendedName>
        <fullName evidence="4">Lipoprotein</fullName>
    </recommendedName>
</protein>
<dbReference type="RefSeq" id="WP_251804473.1">
    <property type="nucleotide sequence ID" value="NZ_JAMQOL010000082.1"/>
</dbReference>
<evidence type="ECO:0000313" key="2">
    <source>
        <dbReference type="EMBL" id="MCM4084729.1"/>
    </source>
</evidence>
<reference evidence="2 3" key="1">
    <citation type="submission" date="2022-06" db="EMBL/GenBank/DDBJ databases">
        <title>Actinoplanes abujensis sp. nov., isolated from Nigerian arid soil.</title>
        <authorList>
            <person name="Ding P."/>
        </authorList>
    </citation>
    <scope>NUCLEOTIDE SEQUENCE [LARGE SCALE GENOMIC DNA]</scope>
    <source>
        <strain evidence="3">TRM88002</strain>
    </source>
</reference>
<proteinExistence type="predicted"/>
<feature type="region of interest" description="Disordered" evidence="1">
    <location>
        <begin position="1"/>
        <end position="53"/>
    </location>
</feature>
<feature type="compositionally biased region" description="Low complexity" evidence="1">
    <location>
        <begin position="92"/>
        <end position="108"/>
    </location>
</feature>
<evidence type="ECO:0000313" key="3">
    <source>
        <dbReference type="Proteomes" id="UP001523216"/>
    </source>
</evidence>
<comment type="caution">
    <text evidence="2">The sequence shown here is derived from an EMBL/GenBank/DDBJ whole genome shotgun (WGS) entry which is preliminary data.</text>
</comment>
<gene>
    <name evidence="2" type="ORF">LXN57_45090</name>
</gene>
<sequence>MTAPAGAVVSERRELPKRTRDETFKRGPASTDEESSKRGRAALVEEAKGSPTVRLPRSVAAGLAAAVLCGSLTGCSSLKQITSSSKPLIGESSPSASPSPTPSAGASAQAVKLPVRASGPLDTGTVTHSLKQGTFSVKLTYWTSDNAKLYSAETLKTINVAAHVEDADDTHRITISTFQVIQDDGTKRVTAATDNGRFDVTPPYPYNTVVALPAATTGATTLTLTIRLDLLVETAPKSGSYYRSTALDTLTLPLLTNGAPR</sequence>
<organism evidence="2 3">
    <name type="scientific">Paractinoplanes hotanensis</name>
    <dbReference type="NCBI Taxonomy" id="2906497"/>
    <lineage>
        <taxon>Bacteria</taxon>
        <taxon>Bacillati</taxon>
        <taxon>Actinomycetota</taxon>
        <taxon>Actinomycetes</taxon>
        <taxon>Micromonosporales</taxon>
        <taxon>Micromonosporaceae</taxon>
        <taxon>Paractinoplanes</taxon>
    </lineage>
</organism>
<dbReference type="Proteomes" id="UP001523216">
    <property type="component" value="Unassembled WGS sequence"/>
</dbReference>